<organism evidence="5 6">
    <name type="scientific">Anaerobutyricum hallii</name>
    <dbReference type="NCBI Taxonomy" id="39488"/>
    <lineage>
        <taxon>Bacteria</taxon>
        <taxon>Bacillati</taxon>
        <taxon>Bacillota</taxon>
        <taxon>Clostridia</taxon>
        <taxon>Lachnospirales</taxon>
        <taxon>Lachnospiraceae</taxon>
        <taxon>Anaerobutyricum</taxon>
    </lineage>
</organism>
<dbReference type="InterPro" id="IPR036413">
    <property type="entry name" value="YaeB-like_sf"/>
</dbReference>
<reference evidence="6" key="1">
    <citation type="submission" date="2017-09" db="EMBL/GenBank/DDBJ databases">
        <authorList>
            <person name="Shetty A S."/>
        </authorList>
    </citation>
    <scope>NUCLEOTIDE SEQUENCE [LARGE SCALE GENOMIC DNA]</scope>
</reference>
<name>A0A285PYI4_9FIRM</name>
<accession>A0A285PYI4</accession>
<comment type="similarity">
    <text evidence="2">Belongs to the tRNA methyltransferase O family.</text>
</comment>
<keyword evidence="1" id="KW-0949">S-adenosyl-L-methionine</keyword>
<keyword evidence="6" id="KW-1185">Reference proteome</keyword>
<evidence type="ECO:0000256" key="3">
    <source>
        <dbReference type="SAM" id="MobiDB-lite"/>
    </source>
</evidence>
<protein>
    <submittedName>
        <fullName evidence="5">tRNA_TsaA: tRNA-Thr(GGU) m(6)t(6)A37 methyltransferase TsaA</fullName>
    </submittedName>
</protein>
<dbReference type="RefSeq" id="WP_096240960.1">
    <property type="nucleotide sequence ID" value="NZ_LT907978.1"/>
</dbReference>
<dbReference type="PROSITE" id="PS01318">
    <property type="entry name" value="TSAA_1"/>
    <property type="match status" value="1"/>
</dbReference>
<evidence type="ECO:0000259" key="4">
    <source>
        <dbReference type="PROSITE" id="PS51668"/>
    </source>
</evidence>
<dbReference type="PANTHER" id="PTHR12818">
    <property type="entry name" value="TRNA (ADENINE(37)-N6)-METHYLTRANSFERASE"/>
    <property type="match status" value="1"/>
</dbReference>
<dbReference type="InterPro" id="IPR040372">
    <property type="entry name" value="YaeB-like"/>
</dbReference>
<dbReference type="GO" id="GO:0032259">
    <property type="term" value="P:methylation"/>
    <property type="evidence" value="ECO:0007669"/>
    <property type="project" value="UniProtKB-KW"/>
</dbReference>
<feature type="region of interest" description="Disordered" evidence="3">
    <location>
        <begin position="1"/>
        <end position="25"/>
    </location>
</feature>
<dbReference type="NCBIfam" id="TIGR00104">
    <property type="entry name" value="tRNA_TsaA"/>
    <property type="match status" value="1"/>
</dbReference>
<dbReference type="Proteomes" id="UP000217549">
    <property type="component" value="Chromosome I"/>
</dbReference>
<dbReference type="EMBL" id="LT907978">
    <property type="protein sequence ID" value="SOB73045.1"/>
    <property type="molecule type" value="Genomic_DNA"/>
</dbReference>
<dbReference type="Gene3D" id="2.40.30.70">
    <property type="entry name" value="YaeB-like"/>
    <property type="match status" value="1"/>
</dbReference>
<dbReference type="InterPro" id="IPR023370">
    <property type="entry name" value="TrmO-like_N"/>
</dbReference>
<evidence type="ECO:0000256" key="2">
    <source>
        <dbReference type="ARBA" id="ARBA00033753"/>
    </source>
</evidence>
<dbReference type="SUPFAM" id="SSF118196">
    <property type="entry name" value="YaeB-like"/>
    <property type="match status" value="1"/>
</dbReference>
<sequence>MEQKQFSPTDSHFKHSSFQHSPSTPAASLSLQPIAYIHSDFSEKFGIPRQSGLVNSLQAKIVFTEPFRNQDCIRGIEEFSHLWLIWGFSKNQRDKWTPTVRPPRLGGNKRKGVFASRAPFRPNPLGLSSVRLEKCIPTSPEGPLLYISGADLLDGTPIYDIKPYLAFTDSHPEASGSFSTKALEHRLVIHCPEGLLHLIPIEKRQSLLDCLSLDPRPSYQHDPERIYGMNYAGFDIHFKVNHNDLFVTEIIPSHEIQ</sequence>
<dbReference type="PANTHER" id="PTHR12818:SF0">
    <property type="entry name" value="TRNA (ADENINE(37)-N6)-METHYLTRANSFERASE"/>
    <property type="match status" value="1"/>
</dbReference>
<dbReference type="InterPro" id="IPR036414">
    <property type="entry name" value="YaeB_N_sf"/>
</dbReference>
<evidence type="ECO:0000313" key="5">
    <source>
        <dbReference type="EMBL" id="SOB73045.1"/>
    </source>
</evidence>
<dbReference type="GO" id="GO:0008168">
    <property type="term" value="F:methyltransferase activity"/>
    <property type="evidence" value="ECO:0007669"/>
    <property type="project" value="UniProtKB-KW"/>
</dbReference>
<dbReference type="AlphaFoldDB" id="A0A285PYI4"/>
<dbReference type="InterPro" id="IPR023368">
    <property type="entry name" value="UPF0066_cons_site"/>
</dbReference>
<gene>
    <name evidence="5" type="ORF">EHLA_2491</name>
</gene>
<dbReference type="Pfam" id="PF01980">
    <property type="entry name" value="TrmO_N"/>
    <property type="match status" value="1"/>
</dbReference>
<keyword evidence="5" id="KW-0489">Methyltransferase</keyword>
<evidence type="ECO:0000256" key="1">
    <source>
        <dbReference type="ARBA" id="ARBA00022691"/>
    </source>
</evidence>
<dbReference type="InterPro" id="IPR041369">
    <property type="entry name" value="TrmO_C"/>
</dbReference>
<dbReference type="Pfam" id="PF18389">
    <property type="entry name" value="TrmO_C"/>
    <property type="match status" value="1"/>
</dbReference>
<dbReference type="KEGG" id="ehl:EHLA_2491"/>
<dbReference type="PROSITE" id="PS51668">
    <property type="entry name" value="TSAA_2"/>
    <property type="match status" value="1"/>
</dbReference>
<feature type="domain" description="TsaA-like" evidence="4">
    <location>
        <begin position="31"/>
        <end position="173"/>
    </location>
</feature>
<dbReference type="Gene3D" id="3.30.2310.10">
    <property type="entry name" value="YaeB-like"/>
    <property type="match status" value="1"/>
</dbReference>
<dbReference type="CDD" id="cd09281">
    <property type="entry name" value="UPF0066"/>
    <property type="match status" value="1"/>
</dbReference>
<evidence type="ECO:0000313" key="6">
    <source>
        <dbReference type="Proteomes" id="UP000217549"/>
    </source>
</evidence>
<proteinExistence type="inferred from homology"/>
<keyword evidence="5" id="KW-0808">Transferase</keyword>